<dbReference type="Proteomes" id="UP001336250">
    <property type="component" value="Unassembled WGS sequence"/>
</dbReference>
<dbReference type="EMBL" id="JAZIBG010000012">
    <property type="protein sequence ID" value="MEF7613110.1"/>
    <property type="molecule type" value="Genomic_DNA"/>
</dbReference>
<dbReference type="RefSeq" id="WP_332288046.1">
    <property type="nucleotide sequence ID" value="NZ_JAZIBG010000012.1"/>
</dbReference>
<dbReference type="AlphaFoldDB" id="A0AAW9Q7C7"/>
<accession>A0AAW9Q7C7</accession>
<proteinExistence type="predicted"/>
<reference evidence="1 2" key="1">
    <citation type="submission" date="2024-02" db="EMBL/GenBank/DDBJ databases">
        <title>Genome sequence of Aquincola sp. MAHUQ-54.</title>
        <authorList>
            <person name="Huq M.A."/>
        </authorList>
    </citation>
    <scope>NUCLEOTIDE SEQUENCE [LARGE SCALE GENOMIC DNA]</scope>
    <source>
        <strain evidence="1 2">MAHUQ-54</strain>
    </source>
</reference>
<gene>
    <name evidence="1" type="ORF">V4F39_04240</name>
</gene>
<comment type="caution">
    <text evidence="1">The sequence shown here is derived from an EMBL/GenBank/DDBJ whole genome shotgun (WGS) entry which is preliminary data.</text>
</comment>
<sequence length="57" mass="6160">MDDPDMPADWPKGLIVLPGSERRVWWTGRVAIGLLYGMQRQEAPPGGPQAGRAGTLS</sequence>
<keyword evidence="2" id="KW-1185">Reference proteome</keyword>
<evidence type="ECO:0000313" key="2">
    <source>
        <dbReference type="Proteomes" id="UP001336250"/>
    </source>
</evidence>
<organism evidence="1 2">
    <name type="scientific">Aquincola agrisoli</name>
    <dbReference type="NCBI Taxonomy" id="3119538"/>
    <lineage>
        <taxon>Bacteria</taxon>
        <taxon>Pseudomonadati</taxon>
        <taxon>Pseudomonadota</taxon>
        <taxon>Betaproteobacteria</taxon>
        <taxon>Burkholderiales</taxon>
        <taxon>Sphaerotilaceae</taxon>
        <taxon>Aquincola</taxon>
    </lineage>
</organism>
<name>A0AAW9Q7C7_9BURK</name>
<protein>
    <submittedName>
        <fullName evidence="1">Uncharacterized protein</fullName>
    </submittedName>
</protein>
<evidence type="ECO:0000313" key="1">
    <source>
        <dbReference type="EMBL" id="MEF7613110.1"/>
    </source>
</evidence>